<name>A0ABZ2I3L6_9HYPH</name>
<gene>
    <name evidence="1" type="ORF">V6617_07995</name>
</gene>
<dbReference type="EMBL" id="CP146275">
    <property type="protein sequence ID" value="WWT34396.1"/>
    <property type="molecule type" value="Genomic_DNA"/>
</dbReference>
<dbReference type="InterPro" id="IPR036390">
    <property type="entry name" value="WH_DNA-bd_sf"/>
</dbReference>
<dbReference type="RefSeq" id="WP_338610290.1">
    <property type="nucleotide sequence ID" value="NZ_CP146275.1"/>
</dbReference>
<dbReference type="InterPro" id="IPR043129">
    <property type="entry name" value="ATPase_NBD"/>
</dbReference>
<dbReference type="InterPro" id="IPR036388">
    <property type="entry name" value="WH-like_DNA-bd_sf"/>
</dbReference>
<dbReference type="SUPFAM" id="SSF46785">
    <property type="entry name" value="Winged helix' DNA-binding domain"/>
    <property type="match status" value="1"/>
</dbReference>
<dbReference type="InterPro" id="IPR000600">
    <property type="entry name" value="ROK"/>
</dbReference>
<dbReference type="PANTHER" id="PTHR18964:SF173">
    <property type="entry name" value="GLUCOKINASE"/>
    <property type="match status" value="1"/>
</dbReference>
<dbReference type="Proteomes" id="UP001369958">
    <property type="component" value="Chromosome"/>
</dbReference>
<dbReference type="SUPFAM" id="SSF53067">
    <property type="entry name" value="Actin-like ATPase domain"/>
    <property type="match status" value="2"/>
</dbReference>
<sequence length="412" mass="43386">MAQGVADTEMIRRQNRLLVLDALRRHGPLSRSQVATLTGLSNATLTAIAADLVGDGIVAELAEPQAGAKARGRPAVQLVHNRSAGFVLLIELDVNRCRMSLLDYGGVLVDRVESGVGPTLFSEVAPAAWFIERIGHMIGRNTDIGNTLHGVSISVQGILNALGHGLTWSPIPHLSGHDIVTAINNRLGLAAHLFKRGRLMADGMRWLDPDLAKAGIATIYLGSTIGMGLTLPTDASPDAGLATEFGHMIHIPGGALCRCGARGCVEAYAADYAILRAAYSVPEHATPASAVPPADFQHIMARARQGDRAAQRAFSAAGAAIGHGISRLISIVKIDRLILLGPNTAAHDLVATAIAEGAAASLMGRMRGLPPIQLVPDAGEPIYRGLMMKTLTEIDRTFADRVSLPAARRSAE</sequence>
<keyword evidence="2" id="KW-1185">Reference proteome</keyword>
<dbReference type="PANTHER" id="PTHR18964">
    <property type="entry name" value="ROK (REPRESSOR, ORF, KINASE) FAMILY"/>
    <property type="match status" value="1"/>
</dbReference>
<evidence type="ECO:0000313" key="2">
    <source>
        <dbReference type="Proteomes" id="UP001369958"/>
    </source>
</evidence>
<dbReference type="Pfam" id="PF00480">
    <property type="entry name" value="ROK"/>
    <property type="match status" value="1"/>
</dbReference>
<reference evidence="1 2" key="1">
    <citation type="submission" date="2024-02" db="EMBL/GenBank/DDBJ databases">
        <title>Complete genome sequence of Pelagibacterium nitratireducens ZH15.</title>
        <authorList>
            <person name="Zhao L.H."/>
        </authorList>
    </citation>
    <scope>NUCLEOTIDE SEQUENCE [LARGE SCALE GENOMIC DNA]</scope>
    <source>
        <strain evidence="1 2">ZH15</strain>
    </source>
</reference>
<proteinExistence type="predicted"/>
<dbReference type="Gene3D" id="3.30.420.40">
    <property type="match status" value="2"/>
</dbReference>
<protein>
    <submittedName>
        <fullName evidence="1">ROK family transcriptional regulator</fullName>
    </submittedName>
</protein>
<dbReference type="Gene3D" id="1.10.10.10">
    <property type="entry name" value="Winged helix-like DNA-binding domain superfamily/Winged helix DNA-binding domain"/>
    <property type="match status" value="1"/>
</dbReference>
<accession>A0ABZ2I3L6</accession>
<organism evidence="1 2">
    <name type="scientific">Pelagibacterium nitratireducens</name>
    <dbReference type="NCBI Taxonomy" id="1046114"/>
    <lineage>
        <taxon>Bacteria</taxon>
        <taxon>Pseudomonadati</taxon>
        <taxon>Pseudomonadota</taxon>
        <taxon>Alphaproteobacteria</taxon>
        <taxon>Hyphomicrobiales</taxon>
        <taxon>Devosiaceae</taxon>
        <taxon>Pelagibacterium</taxon>
    </lineage>
</organism>
<evidence type="ECO:0000313" key="1">
    <source>
        <dbReference type="EMBL" id="WWT34396.1"/>
    </source>
</evidence>